<dbReference type="OMA" id="DIRNWFP"/>
<evidence type="ECO:0000256" key="1">
    <source>
        <dbReference type="SAM" id="MobiDB-lite"/>
    </source>
</evidence>
<organism evidence="2 3">
    <name type="scientific">Nelumbo nucifera</name>
    <name type="common">Sacred lotus</name>
    <dbReference type="NCBI Taxonomy" id="4432"/>
    <lineage>
        <taxon>Eukaryota</taxon>
        <taxon>Viridiplantae</taxon>
        <taxon>Streptophyta</taxon>
        <taxon>Embryophyta</taxon>
        <taxon>Tracheophyta</taxon>
        <taxon>Spermatophyta</taxon>
        <taxon>Magnoliopsida</taxon>
        <taxon>Proteales</taxon>
        <taxon>Nelumbonaceae</taxon>
        <taxon>Nelumbo</taxon>
    </lineage>
</organism>
<gene>
    <name evidence="3" type="primary">LOC104598419</name>
</gene>
<dbReference type="PANTHER" id="PTHR36368">
    <property type="entry name" value="ATP-DEPENDENT CASEINOLYTIC PROTEASE/CROTONASE FAMILY PROTEIN"/>
    <property type="match status" value="1"/>
</dbReference>
<dbReference type="Proteomes" id="UP000189703">
    <property type="component" value="Unplaced"/>
</dbReference>
<sequence length="360" mass="39816">MAEEIGELNIHNCSNSIVNSFDSQIPGSSYSLSLPSEPPDIRNWFSSYVYESPGSINEDFSYEGIGSQKDKGFAFEETSGGKENGLGKFKKRDEGVSVVGEGGWKCLNGFAECRRLVRNDEQENQSANKGNHLVESTTGLLFSEIGEDEKLSDQQVHAHNFGERARFKGGDSLQRLQGILEEEHSLLLSNINKSSSINHGKSSRDLLERRYSKEESLGAKVSTEQLGYISSEANVNERGISGASTKESNPTSSDKENQGTYIANDGFISTRKNRSTRQIDGNSMKRKQEVNVECSRTVSMASPVGGDHSEAGRKPLSERTNFQSEAVTGIVGKWRCPQERKSNLGPPLKQLRLEQWVHRV</sequence>
<proteinExistence type="predicted"/>
<keyword evidence="2" id="KW-1185">Reference proteome</keyword>
<feature type="compositionally biased region" description="Polar residues" evidence="1">
    <location>
        <begin position="242"/>
        <end position="252"/>
    </location>
</feature>
<dbReference type="RefSeq" id="XP_010258769.1">
    <property type="nucleotide sequence ID" value="XM_010260467.2"/>
</dbReference>
<dbReference type="PANTHER" id="PTHR36368:SF1">
    <property type="entry name" value="ATP-DEPENDENT CASEINOLYTIC PROTEASE_CROTONASE FAMILY PROTEIN"/>
    <property type="match status" value="1"/>
</dbReference>
<dbReference type="InParanoid" id="A0A1U7ZY54"/>
<dbReference type="FunCoup" id="A0A1U7ZY54">
    <property type="interactions" value="183"/>
</dbReference>
<evidence type="ECO:0000313" key="3">
    <source>
        <dbReference type="RefSeq" id="XP_010258769.1"/>
    </source>
</evidence>
<name>A0A1U7ZY54_NELNU</name>
<protein>
    <submittedName>
        <fullName evidence="3">Uncharacterized protein LOC104598419</fullName>
    </submittedName>
</protein>
<dbReference type="GeneID" id="104598419"/>
<accession>A0A1U7ZY54</accession>
<evidence type="ECO:0000313" key="2">
    <source>
        <dbReference type="Proteomes" id="UP000189703"/>
    </source>
</evidence>
<dbReference type="OrthoDB" id="1847229at2759"/>
<dbReference type="eggNOG" id="ENOG502S4D2">
    <property type="taxonomic scope" value="Eukaryota"/>
</dbReference>
<dbReference type="KEGG" id="nnu:104598419"/>
<dbReference type="AlphaFoldDB" id="A0A1U7ZY54"/>
<feature type="region of interest" description="Disordered" evidence="1">
    <location>
        <begin position="239"/>
        <end position="294"/>
    </location>
</feature>
<reference evidence="3" key="1">
    <citation type="submission" date="2025-08" db="UniProtKB">
        <authorList>
            <consortium name="RefSeq"/>
        </authorList>
    </citation>
    <scope>IDENTIFICATION</scope>
</reference>